<name>A0A915HJA8_ROMCU</name>
<evidence type="ECO:0000313" key="2">
    <source>
        <dbReference type="Proteomes" id="UP000887565"/>
    </source>
</evidence>
<feature type="compositionally biased region" description="Polar residues" evidence="1">
    <location>
        <begin position="60"/>
        <end position="70"/>
    </location>
</feature>
<protein>
    <submittedName>
        <fullName evidence="3">Uncharacterized protein</fullName>
    </submittedName>
</protein>
<dbReference type="AlphaFoldDB" id="A0A915HJA8"/>
<reference evidence="3" key="1">
    <citation type="submission" date="2022-11" db="UniProtKB">
        <authorList>
            <consortium name="WormBaseParasite"/>
        </authorList>
    </citation>
    <scope>IDENTIFICATION</scope>
</reference>
<accession>A0A915HJA8</accession>
<sequence>MPWSNDGWRPMTPSPNRRNFYGLPVFLWLKPGDGHHRTDAQTDPGGQGPMVEPETDPRNENYTSAILTFH</sequence>
<dbReference type="WBParaSite" id="nRc.2.0.1.t01738-RA">
    <property type="protein sequence ID" value="nRc.2.0.1.t01738-RA"/>
    <property type="gene ID" value="nRc.2.0.1.g01738"/>
</dbReference>
<evidence type="ECO:0000256" key="1">
    <source>
        <dbReference type="SAM" id="MobiDB-lite"/>
    </source>
</evidence>
<dbReference type="Proteomes" id="UP000887565">
    <property type="component" value="Unplaced"/>
</dbReference>
<feature type="region of interest" description="Disordered" evidence="1">
    <location>
        <begin position="32"/>
        <end position="70"/>
    </location>
</feature>
<keyword evidence="2" id="KW-1185">Reference proteome</keyword>
<evidence type="ECO:0000313" key="3">
    <source>
        <dbReference type="WBParaSite" id="nRc.2.0.1.t01738-RA"/>
    </source>
</evidence>
<organism evidence="2 3">
    <name type="scientific">Romanomermis culicivorax</name>
    <name type="common">Nematode worm</name>
    <dbReference type="NCBI Taxonomy" id="13658"/>
    <lineage>
        <taxon>Eukaryota</taxon>
        <taxon>Metazoa</taxon>
        <taxon>Ecdysozoa</taxon>
        <taxon>Nematoda</taxon>
        <taxon>Enoplea</taxon>
        <taxon>Dorylaimia</taxon>
        <taxon>Mermithida</taxon>
        <taxon>Mermithoidea</taxon>
        <taxon>Mermithidae</taxon>
        <taxon>Romanomermis</taxon>
    </lineage>
</organism>
<proteinExistence type="predicted"/>